<organism evidence="1 2">
    <name type="scientific">Xiphophorus couchianus</name>
    <name type="common">Monterrey platyfish</name>
    <dbReference type="NCBI Taxonomy" id="32473"/>
    <lineage>
        <taxon>Eukaryota</taxon>
        <taxon>Metazoa</taxon>
        <taxon>Chordata</taxon>
        <taxon>Craniata</taxon>
        <taxon>Vertebrata</taxon>
        <taxon>Euteleostomi</taxon>
        <taxon>Actinopterygii</taxon>
        <taxon>Neopterygii</taxon>
        <taxon>Teleostei</taxon>
        <taxon>Neoteleostei</taxon>
        <taxon>Acanthomorphata</taxon>
        <taxon>Ovalentaria</taxon>
        <taxon>Atherinomorphae</taxon>
        <taxon>Cyprinodontiformes</taxon>
        <taxon>Poeciliidae</taxon>
        <taxon>Poeciliinae</taxon>
        <taxon>Xiphophorus</taxon>
    </lineage>
</organism>
<reference evidence="1" key="1">
    <citation type="submission" date="2025-08" db="UniProtKB">
        <authorList>
            <consortium name="Ensembl"/>
        </authorList>
    </citation>
    <scope>IDENTIFICATION</scope>
</reference>
<dbReference type="Proteomes" id="UP000261380">
    <property type="component" value="Unplaced"/>
</dbReference>
<dbReference type="STRING" id="32473.ENSXCOP00000008577"/>
<reference evidence="1" key="2">
    <citation type="submission" date="2025-09" db="UniProtKB">
        <authorList>
            <consortium name="Ensembl"/>
        </authorList>
    </citation>
    <scope>IDENTIFICATION</scope>
</reference>
<proteinExistence type="predicted"/>
<keyword evidence="2" id="KW-1185">Reference proteome</keyword>
<dbReference type="AlphaFoldDB" id="A0A3B5LCK5"/>
<protein>
    <submittedName>
        <fullName evidence="1">Uncharacterized protein</fullName>
    </submittedName>
</protein>
<sequence length="174" mass="20113">MAPSQWEPLTDKVHPQILELIRQDKRTIRKIPIEPERANLTPKEEEALEELQNRHAIIIKPADKGSTVVIMDKGDYALEAMRQLGDTEVYKPLEEPIYPNTQVQINTLLKQLHKKKHINRKQLLSLISTDPPRPRYFYLLPKIHKKPAEWTKPFHIPKGRPIISDCGSESYGSA</sequence>
<evidence type="ECO:0000313" key="2">
    <source>
        <dbReference type="Proteomes" id="UP000261380"/>
    </source>
</evidence>
<accession>A0A3B5LCK5</accession>
<dbReference type="GeneTree" id="ENSGT00940000154669"/>
<dbReference type="Ensembl" id="ENSXCOT00000008683.1">
    <property type="protein sequence ID" value="ENSXCOP00000008577.1"/>
    <property type="gene ID" value="ENSXCOG00000006568.1"/>
</dbReference>
<evidence type="ECO:0000313" key="1">
    <source>
        <dbReference type="Ensembl" id="ENSXCOP00000008577.1"/>
    </source>
</evidence>
<name>A0A3B5LCK5_9TELE</name>